<sequence length="294" mass="33398">MAFQFFERLRQINRPSSADIRRRTYRVTNRIGLKSWTAPIFLAAIKPLWSEGQSVSEGGESEQLPPFPDRISNSARYFLDSACIYAYLYLWEQDYVYLRRSISYFDNDQAWSRSLRWLASATNLNSNLRRLNITTNTSTPQAEMNNSTIGPVVMLIMMLNQYIDAITHGILNILYSLTSSIPLLNTILWPISIFLRLRIHLAPQKSLLGVLLAPLKLGGCENVTGAVVAGAGVWWLYGNCRPFRRVVVNIKRRARRAWAALKRLDFVGVVKGVIMDPDAPVGKTSSGFRIQVKR</sequence>
<protein>
    <submittedName>
        <fullName evidence="1">Uncharacterized protein</fullName>
    </submittedName>
</protein>
<organism evidence="1 2">
    <name type="scientific">Arthrobotrys conoides</name>
    <dbReference type="NCBI Taxonomy" id="74498"/>
    <lineage>
        <taxon>Eukaryota</taxon>
        <taxon>Fungi</taxon>
        <taxon>Dikarya</taxon>
        <taxon>Ascomycota</taxon>
        <taxon>Pezizomycotina</taxon>
        <taxon>Orbiliomycetes</taxon>
        <taxon>Orbiliales</taxon>
        <taxon>Orbiliaceae</taxon>
        <taxon>Arthrobotrys</taxon>
    </lineage>
</organism>
<dbReference type="AlphaFoldDB" id="A0AAN8RVM4"/>
<evidence type="ECO:0000313" key="2">
    <source>
        <dbReference type="Proteomes" id="UP001307849"/>
    </source>
</evidence>
<comment type="caution">
    <text evidence="1">The sequence shown here is derived from an EMBL/GenBank/DDBJ whole genome shotgun (WGS) entry which is preliminary data.</text>
</comment>
<dbReference type="EMBL" id="JAVHJM010000009">
    <property type="protein sequence ID" value="KAK6506554.1"/>
    <property type="molecule type" value="Genomic_DNA"/>
</dbReference>
<keyword evidence="2" id="KW-1185">Reference proteome</keyword>
<name>A0AAN8RVM4_9PEZI</name>
<proteinExistence type="predicted"/>
<accession>A0AAN8RVM4</accession>
<gene>
    <name evidence="1" type="ORF">TWF506_011460</name>
</gene>
<evidence type="ECO:0000313" key="1">
    <source>
        <dbReference type="EMBL" id="KAK6506554.1"/>
    </source>
</evidence>
<dbReference type="Proteomes" id="UP001307849">
    <property type="component" value="Unassembled WGS sequence"/>
</dbReference>
<reference evidence="1 2" key="1">
    <citation type="submission" date="2019-10" db="EMBL/GenBank/DDBJ databases">
        <authorList>
            <person name="Palmer J.M."/>
        </authorList>
    </citation>
    <scope>NUCLEOTIDE SEQUENCE [LARGE SCALE GENOMIC DNA]</scope>
    <source>
        <strain evidence="1 2">TWF506</strain>
    </source>
</reference>